<evidence type="ECO:0000313" key="2">
    <source>
        <dbReference type="Proteomes" id="UP000607331"/>
    </source>
</evidence>
<keyword evidence="2" id="KW-1185">Reference proteome</keyword>
<dbReference type="EMBL" id="JABBJF010000015">
    <property type="protein sequence ID" value="MBC1187118.1"/>
    <property type="molecule type" value="Genomic_DNA"/>
</dbReference>
<protein>
    <submittedName>
        <fullName evidence="1">PD-(D/E)XK nuclease family protein</fullName>
    </submittedName>
</protein>
<dbReference type="InterPro" id="IPR029470">
    <property type="entry name" value="PDDEXK_4"/>
</dbReference>
<evidence type="ECO:0000313" key="1">
    <source>
        <dbReference type="EMBL" id="MBC1187118.1"/>
    </source>
</evidence>
<gene>
    <name evidence="1" type="ORF">HII27_15510</name>
</gene>
<dbReference type="Proteomes" id="UP000607331">
    <property type="component" value="Unassembled WGS sequence"/>
</dbReference>
<reference evidence="1 2" key="1">
    <citation type="submission" date="2020-04" db="EMBL/GenBank/DDBJ databases">
        <title>The draft genome of Kluyvera sichuanensis strain SCKS090646.</title>
        <authorList>
            <person name="Wei L."/>
            <person name="Liu L."/>
            <person name="Feng Y."/>
            <person name="Zong Z."/>
        </authorList>
    </citation>
    <scope>NUCLEOTIDE SEQUENCE [LARGE SCALE GENOMIC DNA]</scope>
    <source>
        <strain evidence="1 2">090646</strain>
    </source>
</reference>
<sequence length="259" mass="29322">MGYLMEQSHYSLVEWLPIFFQQWPDSQLVPGDESDKTNIDSMKLAEFFNQLSLSLKTVQHRALFFDPWEVAELGRKEVRNTSVLAWILDPEGTHGFGRVPLKTLLELICQTKTDIPEDYTQYCRVLVETNPLGDNTNRVDIEIDADNFFLLIEVKIDAKEQQGQIERYCTDAKIRAKLGPKSRPWAVIFLTPHGGRPLTMGASFKPEDVPCISWQQLAAALAFSLQEHYQALVAGGQSSTSHQSAAHAAFCFLKRISTF</sequence>
<name>A0ABR6RVR7_9ENTR</name>
<accession>A0ABR6RVR7</accession>
<proteinExistence type="predicted"/>
<comment type="caution">
    <text evidence="1">The sequence shown here is derived from an EMBL/GenBank/DDBJ whole genome shotgun (WGS) entry which is preliminary data.</text>
</comment>
<organism evidence="1 2">
    <name type="scientific">Kluyvera sichuanensis</name>
    <dbReference type="NCBI Taxonomy" id="2725494"/>
    <lineage>
        <taxon>Bacteria</taxon>
        <taxon>Pseudomonadati</taxon>
        <taxon>Pseudomonadota</taxon>
        <taxon>Gammaproteobacteria</taxon>
        <taxon>Enterobacterales</taxon>
        <taxon>Enterobacteriaceae</taxon>
        <taxon>Kluyvera</taxon>
    </lineage>
</organism>
<dbReference type="Pfam" id="PF14281">
    <property type="entry name" value="PDDEXK_4"/>
    <property type="match status" value="1"/>
</dbReference>